<evidence type="ECO:0000313" key="2">
    <source>
        <dbReference type="Proteomes" id="UP001226577"/>
    </source>
</evidence>
<reference evidence="1 2" key="1">
    <citation type="submission" date="2023-07" db="EMBL/GenBank/DDBJ databases">
        <title>Sorghum-associated microbial communities from plants grown in Nebraska, USA.</title>
        <authorList>
            <person name="Schachtman D."/>
        </authorList>
    </citation>
    <scope>NUCLEOTIDE SEQUENCE [LARGE SCALE GENOMIC DNA]</scope>
    <source>
        <strain evidence="1 2">CC222</strain>
    </source>
</reference>
<evidence type="ECO:0000313" key="1">
    <source>
        <dbReference type="EMBL" id="MDP9886949.1"/>
    </source>
</evidence>
<protein>
    <submittedName>
        <fullName evidence="1">Uncharacterized protein</fullName>
    </submittedName>
</protein>
<dbReference type="RefSeq" id="WP_141945630.1">
    <property type="nucleotide sequence ID" value="NZ_JAUSRE010000002.1"/>
</dbReference>
<dbReference type="EMBL" id="JAUSRE010000002">
    <property type="protein sequence ID" value="MDP9886949.1"/>
    <property type="molecule type" value="Genomic_DNA"/>
</dbReference>
<name>A0ABT9RRK1_9MICC</name>
<dbReference type="Proteomes" id="UP001226577">
    <property type="component" value="Unassembled WGS sequence"/>
</dbReference>
<gene>
    <name evidence="1" type="ORF">J2X98_000519</name>
</gene>
<keyword evidence="2" id="KW-1185">Reference proteome</keyword>
<organism evidence="1 2">
    <name type="scientific">Pseudarthrobacter enclensis</name>
    <dbReference type="NCBI Taxonomy" id="993070"/>
    <lineage>
        <taxon>Bacteria</taxon>
        <taxon>Bacillati</taxon>
        <taxon>Actinomycetota</taxon>
        <taxon>Actinomycetes</taxon>
        <taxon>Micrococcales</taxon>
        <taxon>Micrococcaceae</taxon>
        <taxon>Pseudarthrobacter</taxon>
    </lineage>
</organism>
<proteinExistence type="predicted"/>
<accession>A0ABT9RRK1</accession>
<sequence length="130" mass="13645">MDDGMDKEAPEYGADPRLALVLDSVFGTGPDATLELTVVVAGAVISGSVVSEQAWTQRQNDQVRIGSWAIAGVLDSWEPTAGGGGTEAGPRYLHFLGPVLLSGGTRMPLQATRVDVRRVAAWSIGRIPAD</sequence>
<comment type="caution">
    <text evidence="1">The sequence shown here is derived from an EMBL/GenBank/DDBJ whole genome shotgun (WGS) entry which is preliminary data.</text>
</comment>